<dbReference type="NCBIfam" id="TIGR01766">
    <property type="entry name" value="IS200/IS605 family accessory protein TnpB-like domain"/>
    <property type="match status" value="1"/>
</dbReference>
<keyword evidence="7" id="KW-0233">DNA recombination</keyword>
<dbReference type="Pfam" id="PF07282">
    <property type="entry name" value="Cas12f1-like_TNB"/>
    <property type="match status" value="1"/>
</dbReference>
<evidence type="ECO:0000259" key="9">
    <source>
        <dbReference type="Pfam" id="PF07282"/>
    </source>
</evidence>
<dbReference type="PANTHER" id="PTHR30405:SF25">
    <property type="entry name" value="RNA-GUIDED DNA ENDONUCLEASE INSQ-RELATED"/>
    <property type="match status" value="1"/>
</dbReference>
<evidence type="ECO:0000256" key="1">
    <source>
        <dbReference type="ARBA" id="ARBA00008761"/>
    </source>
</evidence>
<proteinExistence type="inferred from homology"/>
<evidence type="ECO:0000313" key="12">
    <source>
        <dbReference type="Proteomes" id="UP000679575"/>
    </source>
</evidence>
<dbReference type="EMBL" id="CP073587">
    <property type="protein sequence ID" value="QUN07701.1"/>
    <property type="molecule type" value="Genomic_DNA"/>
</dbReference>
<feature type="domain" description="Cas12f1-like TNB" evidence="9">
    <location>
        <begin position="285"/>
        <end position="352"/>
    </location>
</feature>
<keyword evidence="12" id="KW-1185">Reference proteome</keyword>
<evidence type="ECO:0000256" key="5">
    <source>
        <dbReference type="ARBA" id="ARBA00022833"/>
    </source>
</evidence>
<keyword evidence="6" id="KW-0238">DNA-binding</keyword>
<dbReference type="InterPro" id="IPR001959">
    <property type="entry name" value="Transposase"/>
</dbReference>
<evidence type="ECO:0000256" key="4">
    <source>
        <dbReference type="ARBA" id="ARBA00022723"/>
    </source>
</evidence>
<keyword evidence="5" id="KW-0862">Zinc</keyword>
<accession>A0ABX7YZX7</accession>
<dbReference type="Pfam" id="PF12323">
    <property type="entry name" value="HTH_OrfB_IS605"/>
    <property type="match status" value="1"/>
</dbReference>
<protein>
    <submittedName>
        <fullName evidence="11">Transposase</fullName>
    </submittedName>
</protein>
<evidence type="ECO:0000259" key="8">
    <source>
        <dbReference type="Pfam" id="PF01385"/>
    </source>
</evidence>
<evidence type="ECO:0000313" key="11">
    <source>
        <dbReference type="EMBL" id="QUN07701.1"/>
    </source>
</evidence>
<keyword evidence="3" id="KW-0815">Transposition</keyword>
<sequence>MKRAYKERFYPTEQQTELLAKSFGCARFVWNNTLKHRTDAYYERGESIAHSVLEKRLVPLKAEFEWLKEVSSVIFQQCLRDQQEAFKNFWDKRTKYPRFKSKHDRQSIRLTKAAFHYNDGQLFIAKSKEPLNVRWSRNLSSEPSSITISKDRAGRYFVSMLCEFESKPMPVTAKTVGIDLGLNNLFITDDGIKIDNPRHTKRYENKLAYLQRKLVKKKKGSKNRDKIRQKVARLHAKIADSRLDNLHKLSRKLINENQVICVESLAVKNMIRNPKLAKHIADASWGEFIRQLKYKAEWAGRTIAEIDRFFPSSKRCSSCGFVHESMPLNIRNWTCPECKTLQDRDINAAMNIRTVGLAGLV</sequence>
<evidence type="ECO:0000256" key="3">
    <source>
        <dbReference type="ARBA" id="ARBA00022578"/>
    </source>
</evidence>
<dbReference type="Proteomes" id="UP000679575">
    <property type="component" value="Chromosome"/>
</dbReference>
<dbReference type="InterPro" id="IPR051399">
    <property type="entry name" value="RNA-guided_DNA_endo/Transpos"/>
</dbReference>
<dbReference type="Pfam" id="PF01385">
    <property type="entry name" value="OrfB_IS605"/>
    <property type="match status" value="1"/>
</dbReference>
<organism evidence="11 12">
    <name type="scientific">Shewanella yunxiaonensis</name>
    <dbReference type="NCBI Taxonomy" id="2829809"/>
    <lineage>
        <taxon>Bacteria</taxon>
        <taxon>Pseudomonadati</taxon>
        <taxon>Pseudomonadota</taxon>
        <taxon>Gammaproteobacteria</taxon>
        <taxon>Alteromonadales</taxon>
        <taxon>Shewanellaceae</taxon>
        <taxon>Shewanella</taxon>
    </lineage>
</organism>
<name>A0ABX7YZX7_9GAMM</name>
<evidence type="ECO:0000256" key="2">
    <source>
        <dbReference type="ARBA" id="ARBA00011044"/>
    </source>
</evidence>
<dbReference type="InterPro" id="IPR021027">
    <property type="entry name" value="Transposase_put_HTH"/>
</dbReference>
<feature type="domain" description="Probable transposase IS891/IS1136/IS1341" evidence="8">
    <location>
        <begin position="165"/>
        <end position="272"/>
    </location>
</feature>
<dbReference type="InterPro" id="IPR010095">
    <property type="entry name" value="Cas12f1-like_TNB"/>
</dbReference>
<evidence type="ECO:0000256" key="6">
    <source>
        <dbReference type="ARBA" id="ARBA00023125"/>
    </source>
</evidence>
<keyword evidence="4" id="KW-0479">Metal-binding</keyword>
<feature type="domain" description="Transposase putative helix-turn-helix" evidence="10">
    <location>
        <begin position="1"/>
        <end position="45"/>
    </location>
</feature>
<dbReference type="NCBIfam" id="NF040570">
    <property type="entry name" value="guided_TnpB"/>
    <property type="match status" value="1"/>
</dbReference>
<evidence type="ECO:0000259" key="10">
    <source>
        <dbReference type="Pfam" id="PF12323"/>
    </source>
</evidence>
<dbReference type="PANTHER" id="PTHR30405">
    <property type="entry name" value="TRANSPOSASE"/>
    <property type="match status" value="1"/>
</dbReference>
<comment type="similarity">
    <text evidence="2">In the N-terminal section; belongs to the transposase 2 family.</text>
</comment>
<reference evidence="11 12" key="1">
    <citation type="submission" date="2021-04" db="EMBL/GenBank/DDBJ databases">
        <title>Novel species identification of genus Shewanella.</title>
        <authorList>
            <person name="Liu G."/>
        </authorList>
    </citation>
    <scope>NUCLEOTIDE SEQUENCE [LARGE SCALE GENOMIC DNA]</scope>
    <source>
        <strain evidence="11 12">FJAT-54481</strain>
    </source>
</reference>
<evidence type="ECO:0000256" key="7">
    <source>
        <dbReference type="ARBA" id="ARBA00023172"/>
    </source>
</evidence>
<gene>
    <name evidence="11" type="ORF">KDN34_16380</name>
</gene>
<comment type="similarity">
    <text evidence="1">In the C-terminal section; belongs to the transposase 35 family.</text>
</comment>